<evidence type="ECO:0000313" key="3">
    <source>
        <dbReference type="Proteomes" id="UP001209681"/>
    </source>
</evidence>
<organism evidence="2 3">
    <name type="scientific">Desulfobotulus pelophilus</name>
    <dbReference type="NCBI Taxonomy" id="2823377"/>
    <lineage>
        <taxon>Bacteria</taxon>
        <taxon>Pseudomonadati</taxon>
        <taxon>Thermodesulfobacteriota</taxon>
        <taxon>Desulfobacteria</taxon>
        <taxon>Desulfobacterales</taxon>
        <taxon>Desulfobacteraceae</taxon>
        <taxon>Desulfobotulus</taxon>
    </lineage>
</organism>
<dbReference type="RefSeq" id="WP_265423999.1">
    <property type="nucleotide sequence ID" value="NZ_JAPFPW010000003.1"/>
</dbReference>
<evidence type="ECO:0000313" key="2">
    <source>
        <dbReference type="EMBL" id="MCW7753142.1"/>
    </source>
</evidence>
<gene>
    <name evidence="2" type="ORF">OOT00_03985</name>
</gene>
<dbReference type="Gene3D" id="3.30.700.10">
    <property type="entry name" value="Glycoprotein, Type 4 Pilin"/>
    <property type="match status" value="1"/>
</dbReference>
<reference evidence="2 3" key="1">
    <citation type="submission" date="2022-11" db="EMBL/GenBank/DDBJ databases">
        <title>Desulfobotulus tamanensis H1 sp. nov. - anaerobic, alkaliphilic, sulphate reducing bacterium isolated from terrestrial mud volcano.</title>
        <authorList>
            <person name="Frolova A."/>
            <person name="Merkel A.Y."/>
            <person name="Slobodkin A.I."/>
        </authorList>
    </citation>
    <scope>NUCLEOTIDE SEQUENCE [LARGE SCALE GENOMIC DNA]</scope>
    <source>
        <strain evidence="2 3">H1</strain>
    </source>
</reference>
<evidence type="ECO:0000259" key="1">
    <source>
        <dbReference type="Pfam" id="PF08334"/>
    </source>
</evidence>
<dbReference type="EMBL" id="JAPFPW010000003">
    <property type="protein sequence ID" value="MCW7753142.1"/>
    <property type="molecule type" value="Genomic_DNA"/>
</dbReference>
<dbReference type="SUPFAM" id="SSF54523">
    <property type="entry name" value="Pili subunits"/>
    <property type="match status" value="1"/>
</dbReference>
<name>A0ABT3N6Q8_9BACT</name>
<dbReference type="InterPro" id="IPR013545">
    <property type="entry name" value="T2SS_protein-GspG_C"/>
</dbReference>
<dbReference type="Proteomes" id="UP001209681">
    <property type="component" value="Unassembled WGS sequence"/>
</dbReference>
<dbReference type="InterPro" id="IPR045584">
    <property type="entry name" value="Pilin-like"/>
</dbReference>
<proteinExistence type="predicted"/>
<accession>A0ABT3N6Q8</accession>
<protein>
    <submittedName>
        <fullName evidence="2">Type II secretion system protein GspG</fullName>
    </submittedName>
</protein>
<sequence>MALSHNRCYTIEMRKIVPPFRKSHLRFLFYLAGILLLFQVWTAPADILVHGITNTLREILTRNHIQEIAFALEKHYLQTGLYPPPEELGSWLTREFPHNMQKQMPIDRWGNGLSYIRTPDGRGFQLICHGADGILNTGDDFGISIFYPGPRPIETTITP</sequence>
<keyword evidence="3" id="KW-1185">Reference proteome</keyword>
<dbReference type="Pfam" id="PF08334">
    <property type="entry name" value="T2SSG"/>
    <property type="match status" value="1"/>
</dbReference>
<feature type="domain" description="Type II secretion system protein GspG C-terminal" evidence="1">
    <location>
        <begin position="61"/>
        <end position="139"/>
    </location>
</feature>
<comment type="caution">
    <text evidence="2">The sequence shown here is derived from an EMBL/GenBank/DDBJ whole genome shotgun (WGS) entry which is preliminary data.</text>
</comment>